<dbReference type="InterPro" id="IPR017884">
    <property type="entry name" value="SANT_dom"/>
</dbReference>
<dbReference type="GO" id="GO:0001006">
    <property type="term" value="F:RNA polymerase III type 3 promoter sequence-specific DNA binding"/>
    <property type="evidence" value="ECO:0007669"/>
    <property type="project" value="TreeGrafter"/>
</dbReference>
<comment type="caution">
    <text evidence="8">The sequence shown here is derived from an EMBL/GenBank/DDBJ whole genome shotgun (WGS) entry which is preliminary data.</text>
</comment>
<dbReference type="InterPro" id="IPR051575">
    <property type="entry name" value="Myb-like_DNA-bd"/>
</dbReference>
<keyword evidence="4" id="KW-0539">Nucleus</keyword>
<evidence type="ECO:0000256" key="2">
    <source>
        <dbReference type="ARBA" id="ARBA00023125"/>
    </source>
</evidence>
<keyword evidence="3" id="KW-0804">Transcription</keyword>
<dbReference type="InterPro" id="IPR009057">
    <property type="entry name" value="Homeodomain-like_sf"/>
</dbReference>
<reference evidence="8" key="1">
    <citation type="submission" date="2021-06" db="EMBL/GenBank/DDBJ databases">
        <authorList>
            <person name="Kallberg Y."/>
            <person name="Tangrot J."/>
            <person name="Rosling A."/>
        </authorList>
    </citation>
    <scope>NUCLEOTIDE SEQUENCE</scope>
    <source>
        <strain evidence="8">BR232B</strain>
    </source>
</reference>
<dbReference type="Proteomes" id="UP000789739">
    <property type="component" value="Unassembled WGS sequence"/>
</dbReference>
<feature type="domain" description="HTH myb-type" evidence="7">
    <location>
        <begin position="49"/>
        <end position="104"/>
    </location>
</feature>
<sequence>MISPGGTRIAIDKSNALSRRWTKEEDSLFNCSFEQTSTTVPENKYFKIRPKVKRRKWTNQEDELLRLCYALHREEWLVIAEHMQERSPRSCRERWKIINANWNQKEIKKLEENIEKYGEDWKQVVKGLP</sequence>
<keyword evidence="9" id="KW-1185">Reference proteome</keyword>
<dbReference type="InterPro" id="IPR017930">
    <property type="entry name" value="Myb_dom"/>
</dbReference>
<dbReference type="GO" id="GO:0042796">
    <property type="term" value="P:snRNA transcription by RNA polymerase III"/>
    <property type="evidence" value="ECO:0007669"/>
    <property type="project" value="TreeGrafter"/>
</dbReference>
<dbReference type="OrthoDB" id="2143914at2759"/>
<evidence type="ECO:0000259" key="7">
    <source>
        <dbReference type="PROSITE" id="PS51294"/>
    </source>
</evidence>
<dbReference type="Gene3D" id="1.10.10.60">
    <property type="entry name" value="Homeodomain-like"/>
    <property type="match status" value="1"/>
</dbReference>
<dbReference type="PANTHER" id="PTHR46621:SF1">
    <property type="entry name" value="SNRNA-ACTIVATING PROTEIN COMPLEX SUBUNIT 4"/>
    <property type="match status" value="1"/>
</dbReference>
<dbReference type="AlphaFoldDB" id="A0A9N9AJA7"/>
<evidence type="ECO:0000313" key="8">
    <source>
        <dbReference type="EMBL" id="CAG8531004.1"/>
    </source>
</evidence>
<dbReference type="GO" id="GO:0042795">
    <property type="term" value="P:snRNA transcription by RNA polymerase II"/>
    <property type="evidence" value="ECO:0007669"/>
    <property type="project" value="TreeGrafter"/>
</dbReference>
<dbReference type="SMART" id="SM00717">
    <property type="entry name" value="SANT"/>
    <property type="match status" value="1"/>
</dbReference>
<dbReference type="GO" id="GO:0019185">
    <property type="term" value="C:snRNA-activating protein complex"/>
    <property type="evidence" value="ECO:0007669"/>
    <property type="project" value="TreeGrafter"/>
</dbReference>
<dbReference type="PROSITE" id="PS51293">
    <property type="entry name" value="SANT"/>
    <property type="match status" value="1"/>
</dbReference>
<evidence type="ECO:0000259" key="5">
    <source>
        <dbReference type="PROSITE" id="PS50090"/>
    </source>
</evidence>
<organism evidence="8 9">
    <name type="scientific">Paraglomus brasilianum</name>
    <dbReference type="NCBI Taxonomy" id="144538"/>
    <lineage>
        <taxon>Eukaryota</taxon>
        <taxon>Fungi</taxon>
        <taxon>Fungi incertae sedis</taxon>
        <taxon>Mucoromycota</taxon>
        <taxon>Glomeromycotina</taxon>
        <taxon>Glomeromycetes</taxon>
        <taxon>Paraglomerales</taxon>
        <taxon>Paraglomeraceae</taxon>
        <taxon>Paraglomus</taxon>
    </lineage>
</organism>
<dbReference type="EMBL" id="CAJVPI010000405">
    <property type="protein sequence ID" value="CAG8531004.1"/>
    <property type="molecule type" value="Genomic_DNA"/>
</dbReference>
<dbReference type="PANTHER" id="PTHR46621">
    <property type="entry name" value="SNRNA-ACTIVATING PROTEIN COMPLEX SUBUNIT 4"/>
    <property type="match status" value="1"/>
</dbReference>
<dbReference type="PROSITE" id="PS50090">
    <property type="entry name" value="MYB_LIKE"/>
    <property type="match status" value="1"/>
</dbReference>
<dbReference type="CDD" id="cd00167">
    <property type="entry name" value="SANT"/>
    <property type="match status" value="1"/>
</dbReference>
<dbReference type="GO" id="GO:0000978">
    <property type="term" value="F:RNA polymerase II cis-regulatory region sequence-specific DNA binding"/>
    <property type="evidence" value="ECO:0007669"/>
    <property type="project" value="TreeGrafter"/>
</dbReference>
<name>A0A9N9AJA7_9GLOM</name>
<feature type="domain" description="SANT" evidence="6">
    <location>
        <begin position="97"/>
        <end position="129"/>
    </location>
</feature>
<evidence type="ECO:0000256" key="1">
    <source>
        <dbReference type="ARBA" id="ARBA00023015"/>
    </source>
</evidence>
<evidence type="ECO:0000313" key="9">
    <source>
        <dbReference type="Proteomes" id="UP000789739"/>
    </source>
</evidence>
<dbReference type="InterPro" id="IPR001005">
    <property type="entry name" value="SANT/Myb"/>
</dbReference>
<evidence type="ECO:0000259" key="6">
    <source>
        <dbReference type="PROSITE" id="PS51293"/>
    </source>
</evidence>
<dbReference type="Pfam" id="PF00249">
    <property type="entry name" value="Myb_DNA-binding"/>
    <property type="match status" value="1"/>
</dbReference>
<protein>
    <submittedName>
        <fullName evidence="8">4418_t:CDS:1</fullName>
    </submittedName>
</protein>
<accession>A0A9N9AJA7</accession>
<evidence type="ECO:0000256" key="3">
    <source>
        <dbReference type="ARBA" id="ARBA00023163"/>
    </source>
</evidence>
<proteinExistence type="predicted"/>
<evidence type="ECO:0000256" key="4">
    <source>
        <dbReference type="ARBA" id="ARBA00023242"/>
    </source>
</evidence>
<keyword evidence="2" id="KW-0238">DNA-binding</keyword>
<keyword evidence="1" id="KW-0805">Transcription regulation</keyword>
<dbReference type="PROSITE" id="PS51294">
    <property type="entry name" value="HTH_MYB"/>
    <property type="match status" value="1"/>
</dbReference>
<gene>
    <name evidence="8" type="ORF">PBRASI_LOCUS4109</name>
</gene>
<dbReference type="SUPFAM" id="SSF46689">
    <property type="entry name" value="Homeodomain-like"/>
    <property type="match status" value="1"/>
</dbReference>
<feature type="domain" description="Myb-like" evidence="5">
    <location>
        <begin position="49"/>
        <end position="99"/>
    </location>
</feature>
<feature type="non-terminal residue" evidence="8">
    <location>
        <position position="129"/>
    </location>
</feature>